<evidence type="ECO:0000256" key="2">
    <source>
        <dbReference type="SAM" id="Phobius"/>
    </source>
</evidence>
<evidence type="ECO:0000313" key="4">
    <source>
        <dbReference type="Proteomes" id="UP000751518"/>
    </source>
</evidence>
<dbReference type="GO" id="GO:0042158">
    <property type="term" value="P:lipoprotein biosynthetic process"/>
    <property type="evidence" value="ECO:0007669"/>
    <property type="project" value="InterPro"/>
</dbReference>
<feature type="transmembrane region" description="Helical" evidence="2">
    <location>
        <begin position="34"/>
        <end position="56"/>
    </location>
</feature>
<dbReference type="Pfam" id="PF01790">
    <property type="entry name" value="LGT"/>
    <property type="match status" value="1"/>
</dbReference>
<keyword evidence="3" id="KW-0808">Transferase</keyword>
<name>A0A955LL95_UNCKA</name>
<dbReference type="GO" id="GO:0008961">
    <property type="term" value="F:phosphatidylglycerol-prolipoprotein diacylglyceryl transferase activity"/>
    <property type="evidence" value="ECO:0007669"/>
    <property type="project" value="InterPro"/>
</dbReference>
<keyword evidence="2" id="KW-0812">Transmembrane</keyword>
<proteinExistence type="predicted"/>
<dbReference type="AlphaFoldDB" id="A0A955LL95"/>
<protein>
    <submittedName>
        <fullName evidence="3">Prolipoprotein diacylglyceryl transferase</fullName>
        <ecNumber evidence="3">2.4.99.-</ecNumber>
    </submittedName>
</protein>
<dbReference type="InterPro" id="IPR001640">
    <property type="entry name" value="Lgt"/>
</dbReference>
<dbReference type="GO" id="GO:0005886">
    <property type="term" value="C:plasma membrane"/>
    <property type="evidence" value="ECO:0007669"/>
    <property type="project" value="InterPro"/>
</dbReference>
<keyword evidence="2" id="KW-0472">Membrane</keyword>
<feature type="region of interest" description="Disordered" evidence="1">
    <location>
        <begin position="190"/>
        <end position="212"/>
    </location>
</feature>
<keyword evidence="3" id="KW-0328">Glycosyltransferase</keyword>
<evidence type="ECO:0000256" key="1">
    <source>
        <dbReference type="SAM" id="MobiDB-lite"/>
    </source>
</evidence>
<reference evidence="3" key="1">
    <citation type="submission" date="2020-04" db="EMBL/GenBank/DDBJ databases">
        <authorList>
            <person name="Zhang T."/>
        </authorList>
    </citation>
    <scope>NUCLEOTIDE SEQUENCE</scope>
    <source>
        <strain evidence="3">HKST-UBA03</strain>
    </source>
</reference>
<dbReference type="EC" id="2.4.99.-" evidence="3"/>
<reference evidence="3" key="2">
    <citation type="journal article" date="2021" name="Microbiome">
        <title>Successional dynamics and alternative stable states in a saline activated sludge microbial community over 9 years.</title>
        <authorList>
            <person name="Wang Y."/>
            <person name="Ye J."/>
            <person name="Ju F."/>
            <person name="Liu L."/>
            <person name="Boyd J.A."/>
            <person name="Deng Y."/>
            <person name="Parks D.H."/>
            <person name="Jiang X."/>
            <person name="Yin X."/>
            <person name="Woodcroft B.J."/>
            <person name="Tyson G.W."/>
            <person name="Hugenholtz P."/>
            <person name="Polz M.F."/>
            <person name="Zhang T."/>
        </authorList>
    </citation>
    <scope>NUCLEOTIDE SEQUENCE</scope>
    <source>
        <strain evidence="3">HKST-UBA03</strain>
    </source>
</reference>
<feature type="transmembrane region" description="Helical" evidence="2">
    <location>
        <begin position="76"/>
        <end position="101"/>
    </location>
</feature>
<gene>
    <name evidence="3" type="ORF">KC614_04535</name>
</gene>
<feature type="transmembrane region" description="Helical" evidence="2">
    <location>
        <begin position="139"/>
        <end position="157"/>
    </location>
</feature>
<feature type="transmembrane region" description="Helical" evidence="2">
    <location>
        <begin position="113"/>
        <end position="133"/>
    </location>
</feature>
<dbReference type="EMBL" id="JAGQKZ010000053">
    <property type="protein sequence ID" value="MCA9392431.1"/>
    <property type="molecule type" value="Genomic_DNA"/>
</dbReference>
<accession>A0A955LL95</accession>
<organism evidence="3 4">
    <name type="scientific">candidate division WWE3 bacterium</name>
    <dbReference type="NCBI Taxonomy" id="2053526"/>
    <lineage>
        <taxon>Bacteria</taxon>
        <taxon>Katanobacteria</taxon>
    </lineage>
</organism>
<comment type="caution">
    <text evidence="3">The sequence shown here is derived from an EMBL/GenBank/DDBJ whole genome shotgun (WGS) entry which is preliminary data.</text>
</comment>
<feature type="transmembrane region" description="Helical" evidence="2">
    <location>
        <begin position="6"/>
        <end position="22"/>
    </location>
</feature>
<dbReference type="Proteomes" id="UP000751518">
    <property type="component" value="Unassembled WGS sequence"/>
</dbReference>
<sequence length="212" mass="23859">MLATISILSFVIGVYIVWYFGRKEYLDEEKLIDVSVLSTLVGLILARLSFFVTLPGREEIVRIGQLPNFFLMVLEFFQLSSGILWWVGVIAFVITALVVLWRWRWPIWPIMGVLLIAMSFALTFVSLGSMLVVGIHGQILVIAVSVTTGSLCFYLHVLNGDKMVSNFVEGFKFGLKNRIIKTEVDQKDEPAVATNLNDSVERQPSPDSQDNI</sequence>
<keyword evidence="2" id="KW-1133">Transmembrane helix</keyword>
<evidence type="ECO:0000313" key="3">
    <source>
        <dbReference type="EMBL" id="MCA9392431.1"/>
    </source>
</evidence>